<accession>A0ABU7V1X0</accession>
<dbReference type="InterPro" id="IPR029510">
    <property type="entry name" value="Ald_DH_CS_GLU"/>
</dbReference>
<dbReference type="InterPro" id="IPR016162">
    <property type="entry name" value="Ald_DH_N"/>
</dbReference>
<comment type="similarity">
    <text evidence="1 4">Belongs to the aldehyde dehydrogenase family.</text>
</comment>
<evidence type="ECO:0000256" key="1">
    <source>
        <dbReference type="ARBA" id="ARBA00009986"/>
    </source>
</evidence>
<dbReference type="InterPro" id="IPR051020">
    <property type="entry name" value="ALDH-related_metabolic_enz"/>
</dbReference>
<organism evidence="6 7">
    <name type="scientific">Aquilutibacter rugosus</name>
    <dbReference type="NCBI Taxonomy" id="3115820"/>
    <lineage>
        <taxon>Bacteria</taxon>
        <taxon>Pseudomonadati</taxon>
        <taxon>Pseudomonadota</taxon>
        <taxon>Gammaproteobacteria</taxon>
        <taxon>Lysobacterales</taxon>
        <taxon>Lysobacteraceae</taxon>
        <taxon>Aquilutibacter</taxon>
    </lineage>
</organism>
<evidence type="ECO:0000313" key="6">
    <source>
        <dbReference type="EMBL" id="MEF2155869.1"/>
    </source>
</evidence>
<feature type="active site" evidence="3">
    <location>
        <position position="247"/>
    </location>
</feature>
<dbReference type="SUPFAM" id="SSF53720">
    <property type="entry name" value="ALDH-like"/>
    <property type="match status" value="1"/>
</dbReference>
<comment type="caution">
    <text evidence="6">The sequence shown here is derived from an EMBL/GenBank/DDBJ whole genome shotgun (WGS) entry which is preliminary data.</text>
</comment>
<gene>
    <name evidence="6" type="ORF">V3390_06425</name>
</gene>
<evidence type="ECO:0000256" key="3">
    <source>
        <dbReference type="PROSITE-ProRule" id="PRU10007"/>
    </source>
</evidence>
<dbReference type="InterPro" id="IPR016161">
    <property type="entry name" value="Ald_DH/histidinol_DH"/>
</dbReference>
<evidence type="ECO:0000256" key="4">
    <source>
        <dbReference type="RuleBase" id="RU003345"/>
    </source>
</evidence>
<dbReference type="RefSeq" id="WP_331703855.1">
    <property type="nucleotide sequence ID" value="NZ_JAZHBO010000002.1"/>
</dbReference>
<dbReference type="EMBL" id="JAZHBO010000002">
    <property type="protein sequence ID" value="MEF2155869.1"/>
    <property type="molecule type" value="Genomic_DNA"/>
</dbReference>
<dbReference type="Proteomes" id="UP001356170">
    <property type="component" value="Unassembled WGS sequence"/>
</dbReference>
<keyword evidence="2 4" id="KW-0560">Oxidoreductase</keyword>
<dbReference type="InterPro" id="IPR016163">
    <property type="entry name" value="Ald_DH_C"/>
</dbReference>
<protein>
    <submittedName>
        <fullName evidence="6">Aldehyde dehydrogenase family protein</fullName>
    </submittedName>
</protein>
<evidence type="ECO:0000259" key="5">
    <source>
        <dbReference type="Pfam" id="PF00171"/>
    </source>
</evidence>
<feature type="domain" description="Aldehyde dehydrogenase" evidence="5">
    <location>
        <begin position="18"/>
        <end position="467"/>
    </location>
</feature>
<dbReference type="Gene3D" id="3.40.605.10">
    <property type="entry name" value="Aldehyde Dehydrogenase, Chain A, domain 1"/>
    <property type="match status" value="1"/>
</dbReference>
<dbReference type="PANTHER" id="PTHR42991">
    <property type="entry name" value="ALDEHYDE DEHYDROGENASE"/>
    <property type="match status" value="1"/>
</dbReference>
<reference evidence="6 7" key="1">
    <citation type="submission" date="2024-01" db="EMBL/GenBank/DDBJ databases">
        <title>Novel species of the genus Luteimonas isolated from rivers.</title>
        <authorList>
            <person name="Lu H."/>
        </authorList>
    </citation>
    <scope>NUCLEOTIDE SEQUENCE [LARGE SCALE GENOMIC DNA]</scope>
    <source>
        <strain evidence="6 7">FXH3W</strain>
    </source>
</reference>
<dbReference type="InterPro" id="IPR015590">
    <property type="entry name" value="Aldehyde_DH_dom"/>
</dbReference>
<keyword evidence="7" id="KW-1185">Reference proteome</keyword>
<dbReference type="PANTHER" id="PTHR42991:SF1">
    <property type="entry name" value="ALDEHYDE DEHYDROGENASE"/>
    <property type="match status" value="1"/>
</dbReference>
<proteinExistence type="inferred from homology"/>
<dbReference type="PROSITE" id="PS00687">
    <property type="entry name" value="ALDEHYDE_DEHYDR_GLU"/>
    <property type="match status" value="1"/>
</dbReference>
<dbReference type="Pfam" id="PF00171">
    <property type="entry name" value="Aldedh"/>
    <property type="match status" value="1"/>
</dbReference>
<sequence>MKRTYPLYLAGRPVQTKARLAVTDKYSGDTVCQVSMADAKLVDRAIAAAVAAKPAMAALPSYQRAEILLQCVSAFERRHEELAQALCIEAGKPIKDARVEVDRLIDTFRIAAGEATRINGGQMDMQVSPRAMGLTAFARRVPLGVLSFITPFNFPLNLVAHKVAPAIAAGCPFVLKPSDKTPVGALIIAEVLAATDLPKGAFSVLPCPVDEAQALVEDERIEMLSFTGGQIGWSLKAKAGRKAVTLELGGNAACIVDADPGIDTDSLVERLAFGGYYQSGQSCISVQRLLVHESIYPEVRRRLRAKVKSLKMGNPKFTTVTIGPMIDEQAAERVESWIRAARKAGAGLLAGGDRNGRMLPAHLLENVPHDQLAWREEVFGPLVCIESFSDFTQALQTVNASDYGLQAGVFTARRDHAMQAWNALDVGGVVIGDVPSIRVDHMPYGGVKGSGCGLEGVPYAIREMTRPRLLLMRD</sequence>
<name>A0ABU7V1X0_9GAMM</name>
<evidence type="ECO:0000313" key="7">
    <source>
        <dbReference type="Proteomes" id="UP001356170"/>
    </source>
</evidence>
<evidence type="ECO:0000256" key="2">
    <source>
        <dbReference type="ARBA" id="ARBA00023002"/>
    </source>
</evidence>
<dbReference type="Gene3D" id="3.40.309.10">
    <property type="entry name" value="Aldehyde Dehydrogenase, Chain A, domain 2"/>
    <property type="match status" value="1"/>
</dbReference>